<protein>
    <submittedName>
        <fullName evidence="3">Uncharacterized protein</fullName>
    </submittedName>
</protein>
<evidence type="ECO:0000256" key="2">
    <source>
        <dbReference type="SAM" id="MobiDB-lite"/>
    </source>
</evidence>
<proteinExistence type="predicted"/>
<feature type="coiled-coil region" evidence="1">
    <location>
        <begin position="62"/>
        <end position="89"/>
    </location>
</feature>
<accession>A0A8J8P5K5</accession>
<feature type="region of interest" description="Disordered" evidence="2">
    <location>
        <begin position="1225"/>
        <end position="1252"/>
    </location>
</feature>
<gene>
    <name evidence="3" type="ORF">FGO68_gene3885</name>
</gene>
<feature type="region of interest" description="Disordered" evidence="2">
    <location>
        <begin position="741"/>
        <end position="766"/>
    </location>
</feature>
<dbReference type="Gene3D" id="1.20.5.1700">
    <property type="match status" value="1"/>
</dbReference>
<evidence type="ECO:0000313" key="4">
    <source>
        <dbReference type="Proteomes" id="UP000785679"/>
    </source>
</evidence>
<feature type="coiled-coil region" evidence="1">
    <location>
        <begin position="227"/>
        <end position="254"/>
    </location>
</feature>
<feature type="coiled-coil region" evidence="1">
    <location>
        <begin position="1115"/>
        <end position="1207"/>
    </location>
</feature>
<feature type="coiled-coil region" evidence="1">
    <location>
        <begin position="396"/>
        <end position="423"/>
    </location>
</feature>
<reference evidence="3" key="1">
    <citation type="submission" date="2019-06" db="EMBL/GenBank/DDBJ databases">
        <authorList>
            <person name="Zheng W."/>
        </authorList>
    </citation>
    <scope>NUCLEOTIDE SEQUENCE</scope>
    <source>
        <strain evidence="3">QDHG01</strain>
    </source>
</reference>
<dbReference type="PANTHER" id="PTHR23159:SF31">
    <property type="entry name" value="CENTROSOME-ASSOCIATED PROTEIN CEP250 ISOFORM X1"/>
    <property type="match status" value="1"/>
</dbReference>
<feature type="compositionally biased region" description="Polar residues" evidence="2">
    <location>
        <begin position="1225"/>
        <end position="1246"/>
    </location>
</feature>
<feature type="compositionally biased region" description="Basic and acidic residues" evidence="2">
    <location>
        <begin position="743"/>
        <end position="759"/>
    </location>
</feature>
<keyword evidence="4" id="KW-1185">Reference proteome</keyword>
<feature type="coiled-coil region" evidence="1">
    <location>
        <begin position="174"/>
        <end position="201"/>
    </location>
</feature>
<comment type="caution">
    <text evidence="3">The sequence shown here is derived from an EMBL/GenBank/DDBJ whole genome shotgun (WGS) entry which is preliminary data.</text>
</comment>
<feature type="region of interest" description="Disordered" evidence="2">
    <location>
        <begin position="1299"/>
        <end position="1372"/>
    </location>
</feature>
<name>A0A8J8P5K5_HALGN</name>
<feature type="coiled-coil region" evidence="1">
    <location>
        <begin position="464"/>
        <end position="491"/>
    </location>
</feature>
<dbReference type="EMBL" id="RRYP01001166">
    <property type="protein sequence ID" value="TNV86319.1"/>
    <property type="molecule type" value="Genomic_DNA"/>
</dbReference>
<keyword evidence="1" id="KW-0175">Coiled coil</keyword>
<dbReference type="Proteomes" id="UP000785679">
    <property type="component" value="Unassembled WGS sequence"/>
</dbReference>
<dbReference type="PANTHER" id="PTHR23159">
    <property type="entry name" value="CENTROSOMAL PROTEIN 2"/>
    <property type="match status" value="1"/>
</dbReference>
<feature type="coiled-coil region" evidence="1">
    <location>
        <begin position="539"/>
        <end position="566"/>
    </location>
</feature>
<dbReference type="OrthoDB" id="10629446at2759"/>
<organism evidence="3 4">
    <name type="scientific">Halteria grandinella</name>
    <dbReference type="NCBI Taxonomy" id="5974"/>
    <lineage>
        <taxon>Eukaryota</taxon>
        <taxon>Sar</taxon>
        <taxon>Alveolata</taxon>
        <taxon>Ciliophora</taxon>
        <taxon>Intramacronucleata</taxon>
        <taxon>Spirotrichea</taxon>
        <taxon>Stichotrichia</taxon>
        <taxon>Sporadotrichida</taxon>
        <taxon>Halteriidae</taxon>
        <taxon>Halteria</taxon>
    </lineage>
</organism>
<feature type="coiled-coil region" evidence="1">
    <location>
        <begin position="921"/>
        <end position="969"/>
    </location>
</feature>
<evidence type="ECO:0000313" key="3">
    <source>
        <dbReference type="EMBL" id="TNV86319.1"/>
    </source>
</evidence>
<sequence length="1372" mass="160252">MLETHQRILNHYPDFPKIIADKQEFKAFDVLQALLRQVDYLFARCQEYQNDQLDQEGNQLNIEQQLAEFKMYKLQYDQAQQNLLEMRSERDYYMQQLQFVRKDLEALQSSSAHSKNVSQTSIQFYEGGPHQNNLNQSFGGEARIKAQHVPQQNSVSFQHNNMSNNSSFNQGIAKGNLQEKVNELQREVKDLQFELSQQTETISMKQETIRSLHEQLDTIRRSQNVDGERLRRDLQDCKEKLNQKEELLANLNTKYDEFVTCQTIELPIYSVQKPKKGGKKGLSKVNNLNRSKSQNRVKHLQFVKELAEEEDFLEEEMASVGEEQSMRSAFTKKNQSKRDINTSTSQAYPYLSGILDIDQVISNQIIAAKMAESALKDLEGEADVKFEDIQAAMSDAQAIHQRFADLKKERDDLSERVQLIQGENDAIKIKFAKLLDQFQEYVNENEFKQQDEQLKVKQSQDLVLSEMHSTIKELEELTQGLQQELIQKDQMYTLLKNDFNRLDGKYQEAVKGGTSSFDGGGRQDRQQIKMLEEENAYLKKNFDVEISLLKDENEILKNQLMEVQHKRNKEKLTPTIRRMDNNFGSPLRYEQNAPDESIPAFKNNDHSPFNHVKQQYDRLKSEAGDKDRVIEQKNKEIVALTLQIEEIISNQSKIMNSQEIENIRRNFLLELSELLYKIRLELTKAKANLLREGQYPRVDHPINNYNLMQMTEEVFLNDLHNKLNNLDELISLSAEVAHISSQDGERVNPHQQQSRERTPNGRSLSTGKVMMETPMRSANRAAKQVQDSNYQVKRTADNLLKLGQINQLYEMVLAQIQKTEAIMQDNAILQRTLYKYEATIADFDTALRGSHNGEKIMDLKKIAEKQLKEIVMLQKEIDVVKFNTNSHTPNTRRKGVHDLDNQVWSKTEDHSNFMSPSRQQSQHLLKENDDLHNERRQLLEMCEALESQVKESHRSLEESLEKIISLEKEIEIRDLEVENIRTKLTEVAVIFERKEIKQRYSFEVLCEFIYDKAKRLFHKYDSAVQQLKGLGQQPDQNSSHISKKLEQIEHEYEELKQMLFKNTVLANELTAKFQQLIGQENHPLTSMFERDDGVEKFRLIAVKVEVCFIQMKQENVHLKDRITDLIRQLEFFQQNSDLTQKEKERRRLEAREDQARRELEHVKKEKERLVDKNSEFAIALKQANDEVRGLRDENDRLKEKVIFYEKTFPLSLNKHRRQFMVPPLNINSEPTQINEKQTPETSTANTGKRRDHHEIMHDIKREQERFSEKSVQIHNMRMKMNQDSVHSSIGNSRKILSEAGSAGLQSEEKSRLSSKMKGILHNIGTESSAESDGEDDNRSHATKFSRMPPDSYDKRGSRQSIENDQIHHQQLY</sequence>
<evidence type="ECO:0000256" key="1">
    <source>
        <dbReference type="SAM" id="Coils"/>
    </source>
</evidence>